<dbReference type="SMART" id="SM00834">
    <property type="entry name" value="CxxC_CXXC_SSSS"/>
    <property type="match status" value="1"/>
</dbReference>
<protein>
    <submittedName>
        <fullName evidence="3">Zinc ribbon domain-containing protein</fullName>
    </submittedName>
</protein>
<reference evidence="3 4" key="1">
    <citation type="submission" date="2018-11" db="EMBL/GenBank/DDBJ databases">
        <title>Phylogenetic determinants of toxin gene distribution in genomes of Brevibacillus laterosporus.</title>
        <authorList>
            <person name="Glare T.R."/>
            <person name="Durrant A."/>
            <person name="Berry C."/>
            <person name="Palma L."/>
            <person name="Ormskirk M."/>
            <person name="Cox M.O."/>
        </authorList>
    </citation>
    <scope>NUCLEOTIDE SEQUENCE [LARGE SCALE GENOMIC DNA]</scope>
    <source>
        <strain evidence="3 4">1821L</strain>
    </source>
</reference>
<evidence type="ECO:0000313" key="3">
    <source>
        <dbReference type="EMBL" id="QDX91751.1"/>
    </source>
</evidence>
<dbReference type="Proteomes" id="UP000319432">
    <property type="component" value="Chromosome"/>
</dbReference>
<dbReference type="InterPro" id="IPR013429">
    <property type="entry name" value="Regulatory_FmdB_Zinc_ribbon"/>
</dbReference>
<dbReference type="Pfam" id="PF09723">
    <property type="entry name" value="Zn_ribbon_8"/>
    <property type="match status" value="1"/>
</dbReference>
<evidence type="ECO:0000256" key="1">
    <source>
        <dbReference type="SAM" id="MobiDB-lite"/>
    </source>
</evidence>
<dbReference type="OrthoDB" id="9813321at2"/>
<dbReference type="AlphaFoldDB" id="A0A518V436"/>
<accession>A0A518V436</accession>
<feature type="domain" description="Putative regulatory protein FmdB zinc ribbon" evidence="2">
    <location>
        <begin position="1"/>
        <end position="41"/>
    </location>
</feature>
<dbReference type="NCBIfam" id="TIGR02605">
    <property type="entry name" value="CxxC_CxxC_SSSS"/>
    <property type="match status" value="1"/>
</dbReference>
<feature type="region of interest" description="Disordered" evidence="1">
    <location>
        <begin position="71"/>
        <end position="101"/>
    </location>
</feature>
<organism evidence="3 4">
    <name type="scientific">Brevibacillus laterosporus</name>
    <name type="common">Bacillus laterosporus</name>
    <dbReference type="NCBI Taxonomy" id="1465"/>
    <lineage>
        <taxon>Bacteria</taxon>
        <taxon>Bacillati</taxon>
        <taxon>Bacillota</taxon>
        <taxon>Bacilli</taxon>
        <taxon>Bacillales</taxon>
        <taxon>Paenibacillaceae</taxon>
        <taxon>Brevibacillus</taxon>
    </lineage>
</organism>
<dbReference type="EMBL" id="CP033464">
    <property type="protein sequence ID" value="QDX91751.1"/>
    <property type="molecule type" value="Genomic_DNA"/>
</dbReference>
<evidence type="ECO:0000313" key="4">
    <source>
        <dbReference type="Proteomes" id="UP000319432"/>
    </source>
</evidence>
<sequence>MPTYVFQCQDCGPFEETMSMNRVTEIIDCPFCTNEAIRLYTPPGLITSSAVLRQRVEQSALPKVVRREHSATHSCRHSYPSHFPTGVPNTSSAKRPWQVSH</sequence>
<gene>
    <name evidence="3" type="ORF">EEL30_04810</name>
</gene>
<name>A0A518V436_BRELA</name>
<keyword evidence="4" id="KW-1185">Reference proteome</keyword>
<feature type="compositionally biased region" description="Polar residues" evidence="1">
    <location>
        <begin position="87"/>
        <end position="101"/>
    </location>
</feature>
<proteinExistence type="predicted"/>
<evidence type="ECO:0000259" key="2">
    <source>
        <dbReference type="SMART" id="SM00834"/>
    </source>
</evidence>